<name>A0A0J5SI67_9BACI</name>
<gene>
    <name evidence="1" type="ORF">AV649_15495</name>
</gene>
<dbReference type="RefSeq" id="WP_048005248.1">
    <property type="nucleotide sequence ID" value="NZ_CP047095.1"/>
</dbReference>
<comment type="caution">
    <text evidence="1">The sequence shown here is derived from an EMBL/GenBank/DDBJ whole genome shotgun (WGS) entry which is preliminary data.</text>
</comment>
<proteinExistence type="predicted"/>
<dbReference type="Proteomes" id="UP000076510">
    <property type="component" value="Unassembled WGS sequence"/>
</dbReference>
<evidence type="ECO:0000313" key="1">
    <source>
        <dbReference type="EMBL" id="KZE50787.1"/>
    </source>
</evidence>
<dbReference type="EMBL" id="LQQY01000009">
    <property type="protein sequence ID" value="KZE50787.1"/>
    <property type="molecule type" value="Genomic_DNA"/>
</dbReference>
<sequence length="101" mass="11297">MAMILACLSFITVLLLFRGFAWVEAKPWHEVGKHLVLLLFGLPCLFLIPFFAYEVWLATGLPPDFGAVYVMGGSSAVVTLFGIMSYFSGRRSYLRQKASSR</sequence>
<protein>
    <submittedName>
        <fullName evidence="1">Uncharacterized protein</fullName>
    </submittedName>
</protein>
<dbReference type="AlphaFoldDB" id="A0A0J5SI67"/>
<organism evidence="1 2">
    <name type="scientific">Rossellomorea marisflavi</name>
    <dbReference type="NCBI Taxonomy" id="189381"/>
    <lineage>
        <taxon>Bacteria</taxon>
        <taxon>Bacillati</taxon>
        <taxon>Bacillota</taxon>
        <taxon>Bacilli</taxon>
        <taxon>Bacillales</taxon>
        <taxon>Bacillaceae</taxon>
        <taxon>Rossellomorea</taxon>
    </lineage>
</organism>
<reference evidence="2" key="1">
    <citation type="submission" date="2016-01" db="EMBL/GenBank/DDBJ databases">
        <title>Whole genome sequencing of Bhargavaea cecembensis T14.</title>
        <authorList>
            <person name="Hong K.W."/>
        </authorList>
    </citation>
    <scope>NUCLEOTIDE SEQUENCE [LARGE SCALE GENOMIC DNA]</scope>
    <source>
        <strain evidence="2">M19</strain>
    </source>
</reference>
<accession>A0A0J5SI67</accession>
<evidence type="ECO:0000313" key="2">
    <source>
        <dbReference type="Proteomes" id="UP000076510"/>
    </source>
</evidence>
<dbReference type="OrthoDB" id="2933425at2"/>